<dbReference type="Pfam" id="PF02517">
    <property type="entry name" value="Rce1-like"/>
    <property type="match status" value="1"/>
</dbReference>
<accession>A0ABV6PLA2</accession>
<keyword evidence="1" id="KW-0812">Transmembrane</keyword>
<evidence type="ECO:0000256" key="1">
    <source>
        <dbReference type="SAM" id="Phobius"/>
    </source>
</evidence>
<protein>
    <submittedName>
        <fullName evidence="3">Lysostaphin resistance A-like protein</fullName>
    </submittedName>
</protein>
<dbReference type="InterPro" id="IPR003675">
    <property type="entry name" value="Rce1/LyrA-like_dom"/>
</dbReference>
<evidence type="ECO:0000313" key="4">
    <source>
        <dbReference type="Proteomes" id="UP001589943"/>
    </source>
</evidence>
<name>A0ABV6PLA2_9SPHN</name>
<feature type="transmembrane region" description="Helical" evidence="1">
    <location>
        <begin position="104"/>
        <end position="123"/>
    </location>
</feature>
<feature type="transmembrane region" description="Helical" evidence="1">
    <location>
        <begin position="70"/>
        <end position="92"/>
    </location>
</feature>
<dbReference type="RefSeq" id="WP_379482367.1">
    <property type="nucleotide sequence ID" value="NZ_JBHLTL010000011.1"/>
</dbReference>
<dbReference type="PANTHER" id="PTHR39430">
    <property type="entry name" value="MEMBRANE-ASSOCIATED PROTEASE-RELATED"/>
    <property type="match status" value="1"/>
</dbReference>
<comment type="caution">
    <text evidence="3">The sequence shown here is derived from an EMBL/GenBank/DDBJ whole genome shotgun (WGS) entry which is preliminary data.</text>
</comment>
<keyword evidence="1" id="KW-0472">Membrane</keyword>
<evidence type="ECO:0000259" key="2">
    <source>
        <dbReference type="Pfam" id="PF02517"/>
    </source>
</evidence>
<reference evidence="3 4" key="1">
    <citation type="submission" date="2024-09" db="EMBL/GenBank/DDBJ databases">
        <authorList>
            <person name="Sun Q."/>
            <person name="Mori K."/>
        </authorList>
    </citation>
    <scope>NUCLEOTIDE SEQUENCE [LARGE SCALE GENOMIC DNA]</scope>
    <source>
        <strain evidence="3 4">NCAIM B.02537</strain>
    </source>
</reference>
<feature type="transmembrane region" description="Helical" evidence="1">
    <location>
        <begin position="188"/>
        <end position="208"/>
    </location>
</feature>
<dbReference type="EMBL" id="JBHLTL010000011">
    <property type="protein sequence ID" value="MFC0590631.1"/>
    <property type="molecule type" value="Genomic_DNA"/>
</dbReference>
<evidence type="ECO:0000313" key="3">
    <source>
        <dbReference type="EMBL" id="MFC0590631.1"/>
    </source>
</evidence>
<keyword evidence="4" id="KW-1185">Reference proteome</keyword>
<organism evidence="3 4">
    <name type="scientific">Novosphingobium aquiterrae</name>
    <dbReference type="NCBI Taxonomy" id="624388"/>
    <lineage>
        <taxon>Bacteria</taxon>
        <taxon>Pseudomonadati</taxon>
        <taxon>Pseudomonadota</taxon>
        <taxon>Alphaproteobacteria</taxon>
        <taxon>Sphingomonadales</taxon>
        <taxon>Sphingomonadaceae</taxon>
        <taxon>Novosphingobium</taxon>
    </lineage>
</organism>
<keyword evidence="1" id="KW-1133">Transmembrane helix</keyword>
<gene>
    <name evidence="3" type="ORF">ACFFF7_14560</name>
</gene>
<feature type="transmembrane region" description="Helical" evidence="1">
    <location>
        <begin position="160"/>
        <end position="181"/>
    </location>
</feature>
<dbReference type="Proteomes" id="UP001589943">
    <property type="component" value="Unassembled WGS sequence"/>
</dbReference>
<feature type="transmembrane region" description="Helical" evidence="1">
    <location>
        <begin position="228"/>
        <end position="252"/>
    </location>
</feature>
<dbReference type="PANTHER" id="PTHR39430:SF1">
    <property type="entry name" value="PROTEASE"/>
    <property type="match status" value="1"/>
</dbReference>
<feature type="transmembrane region" description="Helical" evidence="1">
    <location>
        <begin position="135"/>
        <end position="154"/>
    </location>
</feature>
<feature type="domain" description="CAAX prenyl protease 2/Lysostaphin resistance protein A-like" evidence="2">
    <location>
        <begin position="104"/>
        <end position="196"/>
    </location>
</feature>
<proteinExistence type="predicted"/>
<feature type="transmembrane region" description="Helical" evidence="1">
    <location>
        <begin position="32"/>
        <end position="49"/>
    </location>
</feature>
<sequence length="264" mass="28118">MIIGFVVFSFAYGLSAQPASRAMPWHGTPLQALAALAGAALGIGLYKLFRRYVEGGLDTEFPLAVATRELGTGLLFGFLLFSAMTGVVWLLGGIQFQGVRGMGNLWGMIALGIISGTFEEILFRGILFRQFEAMLGTWAALAITSILFGAGHIFNPGATWFSSFAIAVEAGILLGAAYMVTRRLWFPIAIHAAWNFTQGWVFSVPVSGGDAPQGLLITTRNGPEWLTGGAFGLEASVVALVVATLAGVFLLLRAIKRDGTRPPM</sequence>